<dbReference type="InterPro" id="IPR022791">
    <property type="entry name" value="L-PG_synthase/AglD"/>
</dbReference>
<keyword evidence="2" id="KW-1003">Cell membrane</keyword>
<keyword evidence="8" id="KW-1185">Reference proteome</keyword>
<keyword evidence="5 6" id="KW-0472">Membrane</keyword>
<evidence type="ECO:0000256" key="3">
    <source>
        <dbReference type="ARBA" id="ARBA00022692"/>
    </source>
</evidence>
<evidence type="ECO:0000256" key="5">
    <source>
        <dbReference type="ARBA" id="ARBA00023136"/>
    </source>
</evidence>
<dbReference type="EMBL" id="JAKJPO010000004">
    <property type="protein sequence ID" value="MCF7222045.1"/>
    <property type="molecule type" value="Genomic_DNA"/>
</dbReference>
<evidence type="ECO:0000313" key="8">
    <source>
        <dbReference type="Proteomes" id="UP001430796"/>
    </source>
</evidence>
<feature type="transmembrane region" description="Helical" evidence="6">
    <location>
        <begin position="32"/>
        <end position="51"/>
    </location>
</feature>
<feature type="transmembrane region" description="Helical" evidence="6">
    <location>
        <begin position="252"/>
        <end position="281"/>
    </location>
</feature>
<evidence type="ECO:0000256" key="4">
    <source>
        <dbReference type="ARBA" id="ARBA00022989"/>
    </source>
</evidence>
<organism evidence="7 8">
    <name type="scientific">Marilutibacter chinensis</name>
    <dbReference type="NCBI Taxonomy" id="2912247"/>
    <lineage>
        <taxon>Bacteria</taxon>
        <taxon>Pseudomonadati</taxon>
        <taxon>Pseudomonadota</taxon>
        <taxon>Gammaproteobacteria</taxon>
        <taxon>Lysobacterales</taxon>
        <taxon>Lysobacteraceae</taxon>
        <taxon>Marilutibacter</taxon>
    </lineage>
</organism>
<feature type="transmembrane region" description="Helical" evidence="6">
    <location>
        <begin position="177"/>
        <end position="207"/>
    </location>
</feature>
<protein>
    <submittedName>
        <fullName evidence="7">Lysylphosphatidylglycerol synthase domain-containing protein</fullName>
    </submittedName>
</protein>
<evidence type="ECO:0000256" key="6">
    <source>
        <dbReference type="SAM" id="Phobius"/>
    </source>
</evidence>
<reference evidence="7" key="2">
    <citation type="submission" date="2022-01" db="EMBL/GenBank/DDBJ databases">
        <authorList>
            <person name="Zhou L.Y."/>
        </authorList>
    </citation>
    <scope>NUCLEOTIDE SEQUENCE</scope>
    <source>
        <strain evidence="7">TLK-CK17</strain>
    </source>
</reference>
<dbReference type="Proteomes" id="UP001430796">
    <property type="component" value="Unassembled WGS sequence"/>
</dbReference>
<sequence>MLWAAIGATVAWYVWRNVGQLREYGHGFDFRFVALSIVFAMLAYLLNIQVWTRIANHCGAHASWSEHARAWSISRLGRYVPGKVATIYLRLERYPDTHKISAGVSLYVEIMSSLIAICVFTVFFSARGALPVDLVWVALLGVGLAALAMLSSRRFLDFASNRFPVLRKLRPPSRKGGAGLWMTIIPLQMGVMVLHGTSLYFAISAISEAPAAAIVEITVYYYFAGLAGMLALFAPAGIGVREAVLAGLLRTLIPLPAAVVTVALIRLVTVVAELGISAIFYRLAPSRASP</sequence>
<dbReference type="Pfam" id="PF03706">
    <property type="entry name" value="LPG_synthase_TM"/>
    <property type="match status" value="1"/>
</dbReference>
<gene>
    <name evidence="7" type="ORF">L3V18_09655</name>
</gene>
<proteinExistence type="predicted"/>
<keyword evidence="4 6" id="KW-1133">Transmembrane helix</keyword>
<name>A0ABS9HUJ5_9GAMM</name>
<feature type="transmembrane region" description="Helical" evidence="6">
    <location>
        <begin position="100"/>
        <end position="123"/>
    </location>
</feature>
<feature type="transmembrane region" description="Helical" evidence="6">
    <location>
        <begin position="219"/>
        <end position="240"/>
    </location>
</feature>
<accession>A0ABS9HUJ5</accession>
<reference evidence="7" key="1">
    <citation type="submission" date="2022-01" db="EMBL/GenBank/DDBJ databases">
        <title>Lysobacter chinensis sp. nov., a bacterium isolated from cow dung compost.</title>
        <authorList>
            <person name="Liu Y."/>
        </authorList>
    </citation>
    <scope>NUCLEOTIDE SEQUENCE</scope>
    <source>
        <strain evidence="7">TLK-CK17</strain>
    </source>
</reference>
<evidence type="ECO:0000256" key="1">
    <source>
        <dbReference type="ARBA" id="ARBA00004651"/>
    </source>
</evidence>
<keyword evidence="3 6" id="KW-0812">Transmembrane</keyword>
<feature type="transmembrane region" description="Helical" evidence="6">
    <location>
        <begin position="135"/>
        <end position="156"/>
    </location>
</feature>
<evidence type="ECO:0000313" key="7">
    <source>
        <dbReference type="EMBL" id="MCF7222045.1"/>
    </source>
</evidence>
<comment type="subcellular location">
    <subcellularLocation>
        <location evidence="1">Cell membrane</location>
        <topology evidence="1">Multi-pass membrane protein</topology>
    </subcellularLocation>
</comment>
<comment type="caution">
    <text evidence="7">The sequence shown here is derived from an EMBL/GenBank/DDBJ whole genome shotgun (WGS) entry which is preliminary data.</text>
</comment>
<evidence type="ECO:0000256" key="2">
    <source>
        <dbReference type="ARBA" id="ARBA00022475"/>
    </source>
</evidence>